<accession>A0A0C3BI13</accession>
<dbReference type="AlphaFoldDB" id="A0A0C3BI13"/>
<evidence type="ECO:0000313" key="3">
    <source>
        <dbReference type="Proteomes" id="UP000053424"/>
    </source>
</evidence>
<feature type="compositionally biased region" description="Acidic residues" evidence="1">
    <location>
        <begin position="213"/>
        <end position="245"/>
    </location>
</feature>
<dbReference type="STRING" id="686832.A0A0C3BI13"/>
<reference evidence="2 3" key="1">
    <citation type="submission" date="2014-04" db="EMBL/GenBank/DDBJ databases">
        <authorList>
            <consortium name="DOE Joint Genome Institute"/>
            <person name="Kuo A."/>
            <person name="Gay G."/>
            <person name="Dore J."/>
            <person name="Kohler A."/>
            <person name="Nagy L.G."/>
            <person name="Floudas D."/>
            <person name="Copeland A."/>
            <person name="Barry K.W."/>
            <person name="Cichocki N."/>
            <person name="Veneault-Fourrey C."/>
            <person name="LaButti K."/>
            <person name="Lindquist E.A."/>
            <person name="Lipzen A."/>
            <person name="Lundell T."/>
            <person name="Morin E."/>
            <person name="Murat C."/>
            <person name="Sun H."/>
            <person name="Tunlid A."/>
            <person name="Henrissat B."/>
            <person name="Grigoriev I.V."/>
            <person name="Hibbett D.S."/>
            <person name="Martin F."/>
            <person name="Nordberg H.P."/>
            <person name="Cantor M.N."/>
            <person name="Hua S.X."/>
        </authorList>
    </citation>
    <scope>NUCLEOTIDE SEQUENCE [LARGE SCALE GENOMIC DNA]</scope>
    <source>
        <strain evidence="3">h7</strain>
    </source>
</reference>
<proteinExistence type="predicted"/>
<gene>
    <name evidence="2" type="ORF">M413DRAFT_292228</name>
</gene>
<feature type="region of interest" description="Disordered" evidence="1">
    <location>
        <begin position="212"/>
        <end position="253"/>
    </location>
</feature>
<dbReference type="InterPro" id="IPR032675">
    <property type="entry name" value="LRR_dom_sf"/>
</dbReference>
<dbReference type="Gene3D" id="3.80.10.10">
    <property type="entry name" value="Ribonuclease Inhibitor"/>
    <property type="match status" value="1"/>
</dbReference>
<keyword evidence="3" id="KW-1185">Reference proteome</keyword>
<evidence type="ECO:0000256" key="1">
    <source>
        <dbReference type="SAM" id="MobiDB-lite"/>
    </source>
</evidence>
<dbReference type="Proteomes" id="UP000053424">
    <property type="component" value="Unassembled WGS sequence"/>
</dbReference>
<reference evidence="3" key="2">
    <citation type="submission" date="2015-01" db="EMBL/GenBank/DDBJ databases">
        <title>Evolutionary Origins and Diversification of the Mycorrhizal Mutualists.</title>
        <authorList>
            <consortium name="DOE Joint Genome Institute"/>
            <consortium name="Mycorrhizal Genomics Consortium"/>
            <person name="Kohler A."/>
            <person name="Kuo A."/>
            <person name="Nagy L.G."/>
            <person name="Floudas D."/>
            <person name="Copeland A."/>
            <person name="Barry K.W."/>
            <person name="Cichocki N."/>
            <person name="Veneault-Fourrey C."/>
            <person name="LaButti K."/>
            <person name="Lindquist E.A."/>
            <person name="Lipzen A."/>
            <person name="Lundell T."/>
            <person name="Morin E."/>
            <person name="Murat C."/>
            <person name="Riley R."/>
            <person name="Ohm R."/>
            <person name="Sun H."/>
            <person name="Tunlid A."/>
            <person name="Henrissat B."/>
            <person name="Grigoriev I.V."/>
            <person name="Hibbett D.S."/>
            <person name="Martin F."/>
        </authorList>
    </citation>
    <scope>NUCLEOTIDE SEQUENCE [LARGE SCALE GENOMIC DNA]</scope>
    <source>
        <strain evidence="3">h7</strain>
    </source>
</reference>
<dbReference type="EMBL" id="KN831806">
    <property type="protein sequence ID" value="KIM36365.1"/>
    <property type="molecule type" value="Genomic_DNA"/>
</dbReference>
<dbReference type="OrthoDB" id="3515175at2759"/>
<evidence type="ECO:0000313" key="2">
    <source>
        <dbReference type="EMBL" id="KIM36365.1"/>
    </source>
</evidence>
<protein>
    <submittedName>
        <fullName evidence="2">Uncharacterized protein</fullName>
    </submittedName>
</protein>
<name>A0A0C3BI13_HEBCY</name>
<sequence>MGARHQAFLIARIVPHGSPKTDFKYRCIGALHHQSCHDHLPVKAAARFVTLIKQEDNAAIITEELKAINGLYGRFMEDPKIPDIPCPFTHFLFMSAWSAELSDGKRAYLATASSLEASMGTIDLDNNTGITIIDITDPTDPSYCFFPVIDRHFPETPPLSANDYLAHNHHLSVHDGDGDTSAFFTLKAIPLLTFQQLAEAWPIEYARAAAFDSESESSDSESESSDPESEVDSGSDVDMDSDQSDESSTSSERSAIAPALEQLLLHGVNTGMLEIILSTPENGSRIKEVLRSRQGPIPEPGVTLLSKILNRELHGQRQKSVDISQFPLSCQEILSIVTQHPDLQLLNISSNSQVTIDCVEKLLDALPKLRRLTALNTGITDEDAIRFLERRPDLFRNLEGFIHPAFLNSPSHAQFKGVYLHISDSFFEYKTYAVSLPFFTMGQIIQGLTDYLKALKNTTYGFRTSAMDPVMAVYASQVREAGQLWGERVVPFIPGASSPAKSLVRKGHQWVFSILPFGHIGYLRYTFARVNGEVWDECLRRTEQIDEELGTRDSSWIRYGKDRKEKIAKLREELGPRIFNVCDVPQFFKELELEGREPPSPEALDHLFDLFATLNEGRGPGIRLMDADDLLELVMKHL</sequence>
<dbReference type="SUPFAM" id="SSF52047">
    <property type="entry name" value="RNI-like"/>
    <property type="match status" value="1"/>
</dbReference>
<organism evidence="2 3">
    <name type="scientific">Hebeloma cylindrosporum</name>
    <dbReference type="NCBI Taxonomy" id="76867"/>
    <lineage>
        <taxon>Eukaryota</taxon>
        <taxon>Fungi</taxon>
        <taxon>Dikarya</taxon>
        <taxon>Basidiomycota</taxon>
        <taxon>Agaricomycotina</taxon>
        <taxon>Agaricomycetes</taxon>
        <taxon>Agaricomycetidae</taxon>
        <taxon>Agaricales</taxon>
        <taxon>Agaricineae</taxon>
        <taxon>Hymenogastraceae</taxon>
        <taxon>Hebeloma</taxon>
    </lineage>
</organism>
<dbReference type="HOGENOM" id="CLU_017203_0_0_1"/>